<protein>
    <submittedName>
        <fullName evidence="2">Uncharacterized protein</fullName>
    </submittedName>
</protein>
<dbReference type="VEuPathDB" id="TrichDB:TVAGG3_0238150"/>
<dbReference type="AlphaFoldDB" id="A2G441"/>
<proteinExistence type="predicted"/>
<dbReference type="Proteomes" id="UP000001542">
    <property type="component" value="Unassembled WGS sequence"/>
</dbReference>
<dbReference type="RefSeq" id="XP_001301005.1">
    <property type="nucleotide sequence ID" value="XM_001301004.1"/>
</dbReference>
<keyword evidence="3" id="KW-1185">Reference proteome</keyword>
<name>A2G441_TRIV3</name>
<dbReference type="SMR" id="A2G441"/>
<accession>A2G441</accession>
<reference evidence="2" key="1">
    <citation type="submission" date="2006-10" db="EMBL/GenBank/DDBJ databases">
        <authorList>
            <person name="Amadeo P."/>
            <person name="Zhao Q."/>
            <person name="Wortman J."/>
            <person name="Fraser-Liggett C."/>
            <person name="Carlton J."/>
        </authorList>
    </citation>
    <scope>NUCLEOTIDE SEQUENCE</scope>
    <source>
        <strain evidence="2">G3</strain>
    </source>
</reference>
<evidence type="ECO:0000256" key="1">
    <source>
        <dbReference type="SAM" id="MobiDB-lite"/>
    </source>
</evidence>
<feature type="region of interest" description="Disordered" evidence="1">
    <location>
        <begin position="204"/>
        <end position="238"/>
    </location>
</feature>
<evidence type="ECO:0000313" key="3">
    <source>
        <dbReference type="Proteomes" id="UP000001542"/>
    </source>
</evidence>
<organism evidence="2 3">
    <name type="scientific">Trichomonas vaginalis (strain ATCC PRA-98 / G3)</name>
    <dbReference type="NCBI Taxonomy" id="412133"/>
    <lineage>
        <taxon>Eukaryota</taxon>
        <taxon>Metamonada</taxon>
        <taxon>Parabasalia</taxon>
        <taxon>Trichomonadida</taxon>
        <taxon>Trichomonadidae</taxon>
        <taxon>Trichomonas</taxon>
    </lineage>
</organism>
<dbReference type="EMBL" id="DS114358">
    <property type="protein sequence ID" value="EAX88075.1"/>
    <property type="molecule type" value="Genomic_DNA"/>
</dbReference>
<reference evidence="2" key="2">
    <citation type="journal article" date="2007" name="Science">
        <title>Draft genome sequence of the sexually transmitted pathogen Trichomonas vaginalis.</title>
        <authorList>
            <person name="Carlton J.M."/>
            <person name="Hirt R.P."/>
            <person name="Silva J.C."/>
            <person name="Delcher A.L."/>
            <person name="Schatz M."/>
            <person name="Zhao Q."/>
            <person name="Wortman J.R."/>
            <person name="Bidwell S.L."/>
            <person name="Alsmark U.C.M."/>
            <person name="Besteiro S."/>
            <person name="Sicheritz-Ponten T."/>
            <person name="Noel C.J."/>
            <person name="Dacks J.B."/>
            <person name="Foster P.G."/>
            <person name="Simillion C."/>
            <person name="Van de Peer Y."/>
            <person name="Miranda-Saavedra D."/>
            <person name="Barton G.J."/>
            <person name="Westrop G.D."/>
            <person name="Mueller S."/>
            <person name="Dessi D."/>
            <person name="Fiori P.L."/>
            <person name="Ren Q."/>
            <person name="Paulsen I."/>
            <person name="Zhang H."/>
            <person name="Bastida-Corcuera F.D."/>
            <person name="Simoes-Barbosa A."/>
            <person name="Brown M.T."/>
            <person name="Hayes R.D."/>
            <person name="Mukherjee M."/>
            <person name="Okumura C.Y."/>
            <person name="Schneider R."/>
            <person name="Smith A.J."/>
            <person name="Vanacova S."/>
            <person name="Villalvazo M."/>
            <person name="Haas B.J."/>
            <person name="Pertea M."/>
            <person name="Feldblyum T.V."/>
            <person name="Utterback T.R."/>
            <person name="Shu C.L."/>
            <person name="Osoegawa K."/>
            <person name="de Jong P.J."/>
            <person name="Hrdy I."/>
            <person name="Horvathova L."/>
            <person name="Zubacova Z."/>
            <person name="Dolezal P."/>
            <person name="Malik S.B."/>
            <person name="Logsdon J.M. Jr."/>
            <person name="Henze K."/>
            <person name="Gupta A."/>
            <person name="Wang C.C."/>
            <person name="Dunne R.L."/>
            <person name="Upcroft J.A."/>
            <person name="Upcroft P."/>
            <person name="White O."/>
            <person name="Salzberg S.L."/>
            <person name="Tang P."/>
            <person name="Chiu C.-H."/>
            <person name="Lee Y.-S."/>
            <person name="Embley T.M."/>
            <person name="Coombs G.H."/>
            <person name="Mottram J.C."/>
            <person name="Tachezy J."/>
            <person name="Fraser-Liggett C.M."/>
            <person name="Johnson P.J."/>
        </authorList>
    </citation>
    <scope>NUCLEOTIDE SEQUENCE [LARGE SCALE GENOMIC DNA]</scope>
    <source>
        <strain evidence="2">G3</strain>
    </source>
</reference>
<feature type="region of interest" description="Disordered" evidence="1">
    <location>
        <begin position="31"/>
        <end position="110"/>
    </location>
</feature>
<gene>
    <name evidence="2" type="ORF">TVAG_470320</name>
</gene>
<feature type="compositionally biased region" description="Acidic residues" evidence="1">
    <location>
        <begin position="37"/>
        <end position="60"/>
    </location>
</feature>
<dbReference type="KEGG" id="tva:4745728"/>
<dbReference type="InParanoid" id="A2G441"/>
<evidence type="ECO:0000313" key="2">
    <source>
        <dbReference type="EMBL" id="EAX88075.1"/>
    </source>
</evidence>
<dbReference type="VEuPathDB" id="TrichDB:TVAG_470320"/>
<feature type="compositionally biased region" description="Low complexity" evidence="1">
    <location>
        <begin position="61"/>
        <end position="91"/>
    </location>
</feature>
<sequence>MSKSPRVQKLNEEIEQISNDISELELSLTKDSGNIELESELEEETELSLEEEEDLEESSEDISSQIILKSPAKSKISAKSPISFKSSNSTIKTDPLKPKNKSHSSMDMSRSLFERSVNVMKRRAEIRLEMQAEAEDPYDDYSDIFPISNQLSTYRPKDSPSLKQRFYESTAKRKEFIRNAQKAKEDEEMKECTFSPTKFSNYQISHKSQKIYQRPYEYKQPSQKRTKKSSDTVNNLDNKEFLYRQMRHSRKEKMDEEPPKTVISKGTLKRLTSPKKEIEPEPVNTDTNNQQHFTSDTMYRLLRQNPTKYEISRGQYKRKDDQVSFLTENSRIIVENHKKRDFYEDSIRKSKLDEEQSLERQKYKEAIELHDCTFKPDIKPSKYYKI</sequence>